<organism evidence="1 2">
    <name type="scientific">Peronosclerospora sorghi</name>
    <dbReference type="NCBI Taxonomy" id="230839"/>
    <lineage>
        <taxon>Eukaryota</taxon>
        <taxon>Sar</taxon>
        <taxon>Stramenopiles</taxon>
        <taxon>Oomycota</taxon>
        <taxon>Peronosporomycetes</taxon>
        <taxon>Peronosporales</taxon>
        <taxon>Peronosporaceae</taxon>
        <taxon>Peronosclerospora</taxon>
    </lineage>
</organism>
<name>A0ACC0WGZ8_9STRA</name>
<keyword evidence="2" id="KW-1185">Reference proteome</keyword>
<comment type="caution">
    <text evidence="1">The sequence shown here is derived from an EMBL/GenBank/DDBJ whole genome shotgun (WGS) entry which is preliminary data.</text>
</comment>
<proteinExistence type="predicted"/>
<evidence type="ECO:0000313" key="2">
    <source>
        <dbReference type="Proteomes" id="UP001163321"/>
    </source>
</evidence>
<gene>
    <name evidence="1" type="ORF">PsorP6_012502</name>
</gene>
<dbReference type="Proteomes" id="UP001163321">
    <property type="component" value="Chromosome 13"/>
</dbReference>
<reference evidence="1 2" key="1">
    <citation type="journal article" date="2022" name="bioRxiv">
        <title>The genome of the oomycete Peronosclerospora sorghi, a cosmopolitan pathogen of maize and sorghum, is inflated with dispersed pseudogenes.</title>
        <authorList>
            <person name="Fletcher K."/>
            <person name="Martin F."/>
            <person name="Isakeit T."/>
            <person name="Cavanaugh K."/>
            <person name="Magill C."/>
            <person name="Michelmore R."/>
        </authorList>
    </citation>
    <scope>NUCLEOTIDE SEQUENCE [LARGE SCALE GENOMIC DNA]</scope>
    <source>
        <strain evidence="1">P6</strain>
    </source>
</reference>
<protein>
    <submittedName>
        <fullName evidence="1">Uncharacterized protein</fullName>
    </submittedName>
</protein>
<dbReference type="EMBL" id="CM047592">
    <property type="protein sequence ID" value="KAI9918014.1"/>
    <property type="molecule type" value="Genomic_DNA"/>
</dbReference>
<evidence type="ECO:0000313" key="1">
    <source>
        <dbReference type="EMBL" id="KAI9918014.1"/>
    </source>
</evidence>
<sequence>MCIKVVQSLLRHGEAPRVFQRGCSRFVCSAAPPAPPAKGPPFARYFWYTTALMLGLPGAMCGVFVYNLQTDDEFYKHFNDRYPDLIKAISEYVPLNEKLLELSRRDDIGPLGSTEDLMNETVTVIVDLQSRQHVTLEVSGSASQREIEALALQQSADPEHDRVLAVTFAEEDENDGMRSTPSALEAWPPAPRVTWGSATAALKKNKPPAEAANALCRELEAIRTEQAALEESKFAGREIDEADEKIAALEERKRELKKQLPRKRFLWIF</sequence>
<accession>A0ACC0WGZ8</accession>